<accession>A0ABY5NDV5</accession>
<reference evidence="2" key="1">
    <citation type="submission" date="2022-08" db="EMBL/GenBank/DDBJ databases">
        <title>Streptomyces changanensis sp. nov., an actinomycete isolated from soil.</title>
        <authorList>
            <person name="Wu H."/>
            <person name="Han L."/>
        </authorList>
    </citation>
    <scope>NUCLEOTIDE SEQUENCE</scope>
    <source>
        <strain evidence="2">HL-66</strain>
    </source>
</reference>
<protein>
    <submittedName>
        <fullName evidence="2">MEDS domain-containing protein</fullName>
    </submittedName>
</protein>
<dbReference type="Pfam" id="PF14417">
    <property type="entry name" value="MEDS"/>
    <property type="match status" value="1"/>
</dbReference>
<name>A0ABY5NDV5_9ACTN</name>
<sequence length="295" mass="32329">MSDVGVIAGEERHPGTLPVQHMGAGDHAFLCYDRETPGWDVLTAFVWAGLARGEKVIVFGPPHLSETQLRTRLRDAPGPLVATGFESAQLEMSSMRELILPAPRFTADRQWQRITEEVGAARAEGYRGLRTYIDMGWVADLGADLDLMVDRERRAGHLFADGFYSEVCAYERDRFPAPVLEAMCRAHPRNLLPALGRLRCPYGEGVLRVIGDADSATYDCFRRAVDGALRGLPRGRPATVDLRRTGYLGPECAAELVRALTGPPALRSVRVRCSPGHALLLRRLGADPAVLDTTG</sequence>
<evidence type="ECO:0000259" key="1">
    <source>
        <dbReference type="Pfam" id="PF14417"/>
    </source>
</evidence>
<dbReference type="EMBL" id="CP102332">
    <property type="protein sequence ID" value="UUS34228.1"/>
    <property type="molecule type" value="Genomic_DNA"/>
</dbReference>
<keyword evidence="3" id="KW-1185">Reference proteome</keyword>
<gene>
    <name evidence="2" type="ORF">NRO40_27620</name>
</gene>
<organism evidence="2 3">
    <name type="scientific">Streptomyces changanensis</name>
    <dbReference type="NCBI Taxonomy" id="2964669"/>
    <lineage>
        <taxon>Bacteria</taxon>
        <taxon>Bacillati</taxon>
        <taxon>Actinomycetota</taxon>
        <taxon>Actinomycetes</taxon>
        <taxon>Kitasatosporales</taxon>
        <taxon>Streptomycetaceae</taxon>
        <taxon>Streptomyces</taxon>
    </lineage>
</organism>
<dbReference type="RefSeq" id="WP_157901781.1">
    <property type="nucleotide sequence ID" value="NZ_CP102332.1"/>
</dbReference>
<evidence type="ECO:0000313" key="2">
    <source>
        <dbReference type="EMBL" id="UUS34228.1"/>
    </source>
</evidence>
<evidence type="ECO:0000313" key="3">
    <source>
        <dbReference type="Proteomes" id="UP001060150"/>
    </source>
</evidence>
<dbReference type="InterPro" id="IPR025847">
    <property type="entry name" value="MEDS_domain"/>
</dbReference>
<proteinExistence type="predicted"/>
<feature type="domain" description="MEDS" evidence="1">
    <location>
        <begin position="26"/>
        <end position="188"/>
    </location>
</feature>
<dbReference type="Proteomes" id="UP001060150">
    <property type="component" value="Chromosome"/>
</dbReference>